<organism evidence="2 3">
    <name type="scientific">Candidatus Jorgensenbacteria bacterium GW2011_GWA1_48_11</name>
    <dbReference type="NCBI Taxonomy" id="1618660"/>
    <lineage>
        <taxon>Bacteria</taxon>
        <taxon>Candidatus Joergenseniibacteriota</taxon>
    </lineage>
</organism>
<dbReference type="GO" id="GO:0006506">
    <property type="term" value="P:GPI anchor biosynthetic process"/>
    <property type="evidence" value="ECO:0007669"/>
    <property type="project" value="TreeGrafter"/>
</dbReference>
<dbReference type="Proteomes" id="UP000034956">
    <property type="component" value="Unassembled WGS sequence"/>
</dbReference>
<dbReference type="Gene3D" id="3.60.10.10">
    <property type="entry name" value="Endonuclease/exonuclease/phosphatase"/>
    <property type="match status" value="1"/>
</dbReference>
<evidence type="ECO:0000313" key="3">
    <source>
        <dbReference type="Proteomes" id="UP000034956"/>
    </source>
</evidence>
<reference evidence="2 3" key="1">
    <citation type="journal article" date="2015" name="Nature">
        <title>rRNA introns, odd ribosomes, and small enigmatic genomes across a large radiation of phyla.</title>
        <authorList>
            <person name="Brown C.T."/>
            <person name="Hug L.A."/>
            <person name="Thomas B.C."/>
            <person name="Sharon I."/>
            <person name="Castelle C.J."/>
            <person name="Singh A."/>
            <person name="Wilkins M.J."/>
            <person name="Williams K.H."/>
            <person name="Banfield J.F."/>
        </authorList>
    </citation>
    <scope>NUCLEOTIDE SEQUENCE [LARGE SCALE GENOMIC DNA]</scope>
</reference>
<proteinExistence type="predicted"/>
<evidence type="ECO:0000259" key="1">
    <source>
        <dbReference type="Pfam" id="PF03372"/>
    </source>
</evidence>
<dbReference type="AlphaFoldDB" id="A0A0G1WLR4"/>
<dbReference type="PANTHER" id="PTHR14859:SF1">
    <property type="entry name" value="PGAP2-INTERACTING PROTEIN"/>
    <property type="match status" value="1"/>
</dbReference>
<dbReference type="InterPro" id="IPR005135">
    <property type="entry name" value="Endo/exonuclease/phosphatase"/>
</dbReference>
<sequence length="243" mass="27155">MKLKILSWNVWGGRHMESVLALLKNAEADIIALQEVIKDGTEGNTALTIAHTLGYEPPIYNLSMKVSSKFTGPIREKEETVMFGNAILSRHKIIKSDIHQLTRRTAVQADIQIGNSVLHAFSIHLRHCHVRNATPESQILQKEQINNLLKVLPSEKTIVMGDFNGVPGTYAVEKIKDVLEDAEKDITTPTWGVYSDGCDICLPSSVQYKFDYIFTTKDLKPRSFEAINSKASDHLPITAIIET</sequence>
<dbReference type="EMBL" id="LCPF01000002">
    <property type="protein sequence ID" value="KKU91278.1"/>
    <property type="molecule type" value="Genomic_DNA"/>
</dbReference>
<dbReference type="InterPro" id="IPR036691">
    <property type="entry name" value="Endo/exonu/phosph_ase_sf"/>
</dbReference>
<dbReference type="SUPFAM" id="SSF56219">
    <property type="entry name" value="DNase I-like"/>
    <property type="match status" value="1"/>
</dbReference>
<evidence type="ECO:0000313" key="2">
    <source>
        <dbReference type="EMBL" id="KKU91278.1"/>
    </source>
</evidence>
<accession>A0A0G1WLR4</accession>
<dbReference type="PANTHER" id="PTHR14859">
    <property type="entry name" value="CALCOFLUOR WHITE HYPERSENSITIVE PROTEIN PRECURSOR"/>
    <property type="match status" value="1"/>
</dbReference>
<comment type="caution">
    <text evidence="2">The sequence shown here is derived from an EMBL/GenBank/DDBJ whole genome shotgun (WGS) entry which is preliminary data.</text>
</comment>
<dbReference type="GO" id="GO:0016020">
    <property type="term" value="C:membrane"/>
    <property type="evidence" value="ECO:0007669"/>
    <property type="project" value="GOC"/>
</dbReference>
<feature type="domain" description="Endonuclease/exonuclease/phosphatase" evidence="1">
    <location>
        <begin position="6"/>
        <end position="234"/>
    </location>
</feature>
<dbReference type="Pfam" id="PF03372">
    <property type="entry name" value="Exo_endo_phos"/>
    <property type="match status" value="1"/>
</dbReference>
<dbReference type="InterPro" id="IPR051916">
    <property type="entry name" value="GPI-anchor_lipid_remodeler"/>
</dbReference>
<dbReference type="GO" id="GO:0003824">
    <property type="term" value="F:catalytic activity"/>
    <property type="evidence" value="ECO:0007669"/>
    <property type="project" value="InterPro"/>
</dbReference>
<protein>
    <recommendedName>
        <fullName evidence="1">Endonuclease/exonuclease/phosphatase domain-containing protein</fullName>
    </recommendedName>
</protein>
<gene>
    <name evidence="2" type="ORF">UY23_C0002G0017</name>
</gene>
<name>A0A0G1WLR4_9BACT</name>